<dbReference type="RefSeq" id="WP_157904857.1">
    <property type="nucleotide sequence ID" value="NZ_FOWC01000005.1"/>
</dbReference>
<protein>
    <submittedName>
        <fullName evidence="1">Uncharacterized protein</fullName>
    </submittedName>
</protein>
<accession>A0ABX0C6G7</accession>
<dbReference type="EMBL" id="JAAGNC010000174">
    <property type="protein sequence ID" value="NEC60565.1"/>
    <property type="molecule type" value="Genomic_DNA"/>
</dbReference>
<sequence>MDAAVLGRRLGKLFDRAEPLHQVPAEAAQRARAVELVVRDRTAGRE</sequence>
<organism evidence="1 2">
    <name type="scientific">Amycolatopsis rubida</name>
    <dbReference type="NCBI Taxonomy" id="112413"/>
    <lineage>
        <taxon>Bacteria</taxon>
        <taxon>Bacillati</taxon>
        <taxon>Actinomycetota</taxon>
        <taxon>Actinomycetes</taxon>
        <taxon>Pseudonocardiales</taxon>
        <taxon>Pseudonocardiaceae</taxon>
        <taxon>Amycolatopsis</taxon>
    </lineage>
</organism>
<gene>
    <name evidence="1" type="ORF">G3I59_34530</name>
</gene>
<comment type="caution">
    <text evidence="1">The sequence shown here is derived from an EMBL/GenBank/DDBJ whole genome shotgun (WGS) entry which is preliminary data.</text>
</comment>
<evidence type="ECO:0000313" key="2">
    <source>
        <dbReference type="Proteomes" id="UP000470404"/>
    </source>
</evidence>
<keyword evidence="2" id="KW-1185">Reference proteome</keyword>
<reference evidence="1 2" key="1">
    <citation type="submission" date="2020-01" db="EMBL/GenBank/DDBJ databases">
        <title>Insect and environment-associated Actinomycetes.</title>
        <authorList>
            <person name="Currrie C."/>
            <person name="Chevrette M."/>
            <person name="Carlson C."/>
            <person name="Stubbendieck R."/>
            <person name="Wendt-Pienkowski E."/>
        </authorList>
    </citation>
    <scope>NUCLEOTIDE SEQUENCE [LARGE SCALE GENOMIC DNA]</scope>
    <source>
        <strain evidence="1 2">SID8386</strain>
    </source>
</reference>
<evidence type="ECO:0000313" key="1">
    <source>
        <dbReference type="EMBL" id="NEC60565.1"/>
    </source>
</evidence>
<name>A0ABX0C6G7_9PSEU</name>
<dbReference type="Proteomes" id="UP000470404">
    <property type="component" value="Unassembled WGS sequence"/>
</dbReference>
<proteinExistence type="predicted"/>